<gene>
    <name evidence="1" type="ORF">CA13_18930</name>
</gene>
<sequence length="84" mass="9212" precursor="true">MQMQPYTSDEALAVQLEGLRRMSPTERVMNLSDTDDLVLALGPVARLLQTLGVRFYIGGSVASSFHGAVRSTMNPFRSRGGIIR</sequence>
<accession>A0A5C5YZL0</accession>
<keyword evidence="2" id="KW-1185">Reference proteome</keyword>
<dbReference type="AlphaFoldDB" id="A0A5C5YZL0"/>
<dbReference type="EMBL" id="SJPJ01000001">
    <property type="protein sequence ID" value="TWT80474.1"/>
    <property type="molecule type" value="Genomic_DNA"/>
</dbReference>
<organism evidence="1 2">
    <name type="scientific">Novipirellula herctigrandis</name>
    <dbReference type="NCBI Taxonomy" id="2527986"/>
    <lineage>
        <taxon>Bacteria</taxon>
        <taxon>Pseudomonadati</taxon>
        <taxon>Planctomycetota</taxon>
        <taxon>Planctomycetia</taxon>
        <taxon>Pirellulales</taxon>
        <taxon>Pirellulaceae</taxon>
        <taxon>Novipirellula</taxon>
    </lineage>
</organism>
<name>A0A5C5YZL0_9BACT</name>
<proteinExistence type="predicted"/>
<comment type="caution">
    <text evidence="1">The sequence shown here is derived from an EMBL/GenBank/DDBJ whole genome shotgun (WGS) entry which is preliminary data.</text>
</comment>
<evidence type="ECO:0000313" key="2">
    <source>
        <dbReference type="Proteomes" id="UP000315010"/>
    </source>
</evidence>
<protein>
    <submittedName>
        <fullName evidence="1">Uncharacterized protein</fullName>
    </submittedName>
</protein>
<evidence type="ECO:0000313" key="1">
    <source>
        <dbReference type="EMBL" id="TWT80474.1"/>
    </source>
</evidence>
<dbReference type="Proteomes" id="UP000315010">
    <property type="component" value="Unassembled WGS sequence"/>
</dbReference>
<reference evidence="1 2" key="1">
    <citation type="submission" date="2019-02" db="EMBL/GenBank/DDBJ databases">
        <title>Deep-cultivation of Planctomycetes and their phenomic and genomic characterization uncovers novel biology.</title>
        <authorList>
            <person name="Wiegand S."/>
            <person name="Jogler M."/>
            <person name="Boedeker C."/>
            <person name="Pinto D."/>
            <person name="Vollmers J."/>
            <person name="Rivas-Marin E."/>
            <person name="Kohn T."/>
            <person name="Peeters S.H."/>
            <person name="Heuer A."/>
            <person name="Rast P."/>
            <person name="Oberbeckmann S."/>
            <person name="Bunk B."/>
            <person name="Jeske O."/>
            <person name="Meyerdierks A."/>
            <person name="Storesund J.E."/>
            <person name="Kallscheuer N."/>
            <person name="Luecker S."/>
            <person name="Lage O.M."/>
            <person name="Pohl T."/>
            <person name="Merkel B.J."/>
            <person name="Hornburger P."/>
            <person name="Mueller R.-W."/>
            <person name="Bruemmer F."/>
            <person name="Labrenz M."/>
            <person name="Spormann A.M."/>
            <person name="Op Den Camp H."/>
            <person name="Overmann J."/>
            <person name="Amann R."/>
            <person name="Jetten M.S.M."/>
            <person name="Mascher T."/>
            <person name="Medema M.H."/>
            <person name="Devos D.P."/>
            <person name="Kaster A.-K."/>
            <person name="Ovreas L."/>
            <person name="Rohde M."/>
            <person name="Galperin M.Y."/>
            <person name="Jogler C."/>
        </authorList>
    </citation>
    <scope>NUCLEOTIDE SEQUENCE [LARGE SCALE GENOMIC DNA]</scope>
    <source>
        <strain evidence="1 2">CA13</strain>
    </source>
</reference>